<dbReference type="PANTHER" id="PTHR21301">
    <property type="entry name" value="REVERSE TRANSCRIPTASE"/>
    <property type="match status" value="1"/>
</dbReference>
<dbReference type="EMBL" id="JAIZAY010000012">
    <property type="protein sequence ID" value="KAJ8031993.1"/>
    <property type="molecule type" value="Genomic_DNA"/>
</dbReference>
<name>A0A9Q1H3Z0_HOLLE</name>
<dbReference type="InterPro" id="IPR058912">
    <property type="entry name" value="HTH_animal"/>
</dbReference>
<keyword evidence="3" id="KW-1185">Reference proteome</keyword>
<organism evidence="2 3">
    <name type="scientific">Holothuria leucospilota</name>
    <name type="common">Black long sea cucumber</name>
    <name type="synonym">Mertensiothuria leucospilota</name>
    <dbReference type="NCBI Taxonomy" id="206669"/>
    <lineage>
        <taxon>Eukaryota</taxon>
        <taxon>Metazoa</taxon>
        <taxon>Echinodermata</taxon>
        <taxon>Eleutherozoa</taxon>
        <taxon>Echinozoa</taxon>
        <taxon>Holothuroidea</taxon>
        <taxon>Aspidochirotacea</taxon>
        <taxon>Aspidochirotida</taxon>
        <taxon>Holothuriidae</taxon>
        <taxon>Holothuria</taxon>
    </lineage>
</organism>
<feature type="domain" description="GIY-YIG" evidence="1">
    <location>
        <begin position="490"/>
        <end position="583"/>
    </location>
</feature>
<protein>
    <recommendedName>
        <fullName evidence="1">GIY-YIG domain-containing protein</fullName>
    </recommendedName>
</protein>
<accession>A0A9Q1H3Z0</accession>
<dbReference type="Gene3D" id="3.40.1440.10">
    <property type="entry name" value="GIY-YIG endonuclease"/>
    <property type="match status" value="1"/>
</dbReference>
<dbReference type="Proteomes" id="UP001152320">
    <property type="component" value="Chromosome 12"/>
</dbReference>
<gene>
    <name evidence="2" type="ORF">HOLleu_25387</name>
</gene>
<evidence type="ECO:0000313" key="2">
    <source>
        <dbReference type="EMBL" id="KAJ8031993.1"/>
    </source>
</evidence>
<dbReference type="InterPro" id="IPR000305">
    <property type="entry name" value="GIY-YIG_endonuc"/>
</dbReference>
<dbReference type="OrthoDB" id="5988963at2759"/>
<comment type="caution">
    <text evidence="2">The sequence shown here is derived from an EMBL/GenBank/DDBJ whole genome shotgun (WGS) entry which is preliminary data.</text>
</comment>
<dbReference type="PROSITE" id="PS50164">
    <property type="entry name" value="GIY_YIG"/>
    <property type="match status" value="1"/>
</dbReference>
<reference evidence="2" key="1">
    <citation type="submission" date="2021-10" db="EMBL/GenBank/DDBJ databases">
        <title>Tropical sea cucumber genome reveals ecological adaptation and Cuvierian tubules defense mechanism.</title>
        <authorList>
            <person name="Chen T."/>
        </authorList>
    </citation>
    <scope>NUCLEOTIDE SEQUENCE</scope>
    <source>
        <strain evidence="2">Nanhai2018</strain>
        <tissue evidence="2">Muscle</tissue>
    </source>
</reference>
<evidence type="ECO:0000259" key="1">
    <source>
        <dbReference type="PROSITE" id="PS50164"/>
    </source>
</evidence>
<dbReference type="AlphaFoldDB" id="A0A9Q1H3Z0"/>
<dbReference type="PANTHER" id="PTHR21301:SF10">
    <property type="entry name" value="REVERSE TRANSCRIPTASE DOMAIN-CONTAINING PROTEIN"/>
    <property type="match status" value="1"/>
</dbReference>
<proteinExistence type="predicted"/>
<dbReference type="Pfam" id="PF26215">
    <property type="entry name" value="HTH_animal"/>
    <property type="match status" value="1"/>
</dbReference>
<dbReference type="InterPro" id="IPR035901">
    <property type="entry name" value="GIY-YIG_endonuc_sf"/>
</dbReference>
<evidence type="ECO:0000313" key="3">
    <source>
        <dbReference type="Proteomes" id="UP001152320"/>
    </source>
</evidence>
<dbReference type="CDD" id="cd10442">
    <property type="entry name" value="GIY-YIG_PLEs"/>
    <property type="match status" value="1"/>
</dbReference>
<sequence length="595" mass="68569">MMYLLTRVSMHMIRCVERWADKGGAIVWRKDLYIQEALRQLSNTDFYTRVEGDPTSHQQNTITTTVKDLIREEQLPANAVNLIQDNPHCATFYLLPKIHKENNPGRPIVSTVSCPTELISKYLDSIFAPLVTRLPTYIKDTSDSIRLFNDFTFRGDESNRYLFTMDICSLYTNIPTADGLRALEHFLDRYPSDDRPNTPTLLRLAELVLNLSAFEFNKEEMLRSYHENHPVIFKRYIDDYIGVRTSSKHELEDFINYVNNFHPSLKFTHDISDATVNFLDISVFITSHGLTTDIHYMETDSHSYLRYESAHPPSCKNSIPYSQLLRLRRICGDDKTFESRSKEMAEFFWQRGYPEEIIGKGLKRASSLTQLQVLERKETCNNARIPLVMKCNMTTKHIAKAIIDNTEILLADHTTHRIFGTNPVILAYKREKSLRDHLVRSALPSPENISPCTTSFRRPRCNTCDHVILGENVTGPKAVWYVKEKFTCISSNIIYALSCSRCGQLYIGETKRRLADRVTEHLHSIRIQTAGLPITAHFNSPGHTIDDLKVCVLKSCRGDKERKTMEERLIYQLGTLHPNGINSLFRSFQQPTMTL</sequence>